<feature type="transmembrane region" description="Helical" evidence="1">
    <location>
        <begin position="60"/>
        <end position="85"/>
    </location>
</feature>
<evidence type="ECO:0000256" key="1">
    <source>
        <dbReference type="SAM" id="Phobius"/>
    </source>
</evidence>
<feature type="transmembrane region" description="Helical" evidence="1">
    <location>
        <begin position="31"/>
        <end position="53"/>
    </location>
</feature>
<name>A0ABU7G9P1_9ALTE</name>
<keyword evidence="1" id="KW-1133">Transmembrane helix</keyword>
<sequence length="112" mass="11704">MTIVLTLSLLTLIMLAPIKLGTQVLKIERSGIDVCFVAVIAAIAASVFTELVIGEGFFPTLVAIVITSILFSLVFRTTAVAGFVLALLSTAIQFAFTLAIVALGVVVAYSLS</sequence>
<feature type="transmembrane region" description="Helical" evidence="1">
    <location>
        <begin position="91"/>
        <end position="111"/>
    </location>
</feature>
<dbReference type="EMBL" id="JAYDYW010000016">
    <property type="protein sequence ID" value="MEE1675902.1"/>
    <property type="molecule type" value="Genomic_DNA"/>
</dbReference>
<keyword evidence="3" id="KW-1185">Reference proteome</keyword>
<evidence type="ECO:0000313" key="2">
    <source>
        <dbReference type="EMBL" id="MEE1675902.1"/>
    </source>
</evidence>
<dbReference type="RefSeq" id="WP_329776671.1">
    <property type="nucleotide sequence ID" value="NZ_JAYDYW010000016.1"/>
</dbReference>
<reference evidence="3" key="1">
    <citation type="submission" date="2023-07" db="EMBL/GenBank/DDBJ databases">
        <title>Draft genome sequence of Agarivorans aestuarii strain ZMCS4, a CAZymes producing bacteria isolated from the marine brown algae Clodostephus spongiosus.</title>
        <authorList>
            <person name="Lorente B."/>
            <person name="Cabral C."/>
            <person name="Frias J."/>
            <person name="Faria J."/>
            <person name="Toubarro D."/>
        </authorList>
    </citation>
    <scope>NUCLEOTIDE SEQUENCE [LARGE SCALE GENOMIC DNA]</scope>
    <source>
        <strain evidence="3">ZMCS4</strain>
    </source>
</reference>
<gene>
    <name evidence="2" type="ORF">SNR37_001229</name>
</gene>
<evidence type="ECO:0000313" key="3">
    <source>
        <dbReference type="Proteomes" id="UP001310248"/>
    </source>
</evidence>
<keyword evidence="1" id="KW-0812">Transmembrane</keyword>
<comment type="caution">
    <text evidence="2">The sequence shown here is derived from an EMBL/GenBank/DDBJ whole genome shotgun (WGS) entry which is preliminary data.</text>
</comment>
<accession>A0ABU7G9P1</accession>
<keyword evidence="1" id="KW-0472">Membrane</keyword>
<protein>
    <submittedName>
        <fullName evidence="2">Uncharacterized protein</fullName>
    </submittedName>
</protein>
<organism evidence="2 3">
    <name type="scientific">Agarivorans aestuarii</name>
    <dbReference type="NCBI Taxonomy" id="1563703"/>
    <lineage>
        <taxon>Bacteria</taxon>
        <taxon>Pseudomonadati</taxon>
        <taxon>Pseudomonadota</taxon>
        <taxon>Gammaproteobacteria</taxon>
        <taxon>Alteromonadales</taxon>
        <taxon>Alteromonadaceae</taxon>
        <taxon>Agarivorans</taxon>
    </lineage>
</organism>
<dbReference type="Proteomes" id="UP001310248">
    <property type="component" value="Unassembled WGS sequence"/>
</dbReference>
<proteinExistence type="predicted"/>
<reference evidence="2 3" key="2">
    <citation type="submission" date="2023-12" db="EMBL/GenBank/DDBJ databases">
        <authorList>
            <consortium name="Cladostephus spongiosus"/>
            <person name="Lorente B."/>
            <person name="Cabral C."/>
            <person name="Frias J."/>
            <person name="Faria J."/>
            <person name="Toubarro D."/>
        </authorList>
    </citation>
    <scope>NUCLEOTIDE SEQUENCE [LARGE SCALE GENOMIC DNA]</scope>
    <source>
        <strain evidence="2 3">ZMCS4</strain>
    </source>
</reference>